<keyword evidence="1" id="KW-0812">Transmembrane</keyword>
<keyword evidence="1" id="KW-0472">Membrane</keyword>
<name>A0A644U3T8_9ZZZZ</name>
<feature type="transmembrane region" description="Helical" evidence="1">
    <location>
        <begin position="29"/>
        <end position="51"/>
    </location>
</feature>
<dbReference type="AlphaFoldDB" id="A0A644U3T8"/>
<protein>
    <submittedName>
        <fullName evidence="2">Uncharacterized protein</fullName>
    </submittedName>
</protein>
<gene>
    <name evidence="2" type="ORF">SDC9_19272</name>
</gene>
<evidence type="ECO:0000256" key="1">
    <source>
        <dbReference type="SAM" id="Phobius"/>
    </source>
</evidence>
<sequence length="56" mass="6558">MTREPDLQPEHSGSLFENYKGFGKKERPFLAVGPLFFVRILLYPEVCCLLFNKQPR</sequence>
<accession>A0A644U3T8</accession>
<comment type="caution">
    <text evidence="2">The sequence shown here is derived from an EMBL/GenBank/DDBJ whole genome shotgun (WGS) entry which is preliminary data.</text>
</comment>
<reference evidence="2" key="1">
    <citation type="submission" date="2019-08" db="EMBL/GenBank/DDBJ databases">
        <authorList>
            <person name="Kucharzyk K."/>
            <person name="Murdoch R.W."/>
            <person name="Higgins S."/>
            <person name="Loffler F."/>
        </authorList>
    </citation>
    <scope>NUCLEOTIDE SEQUENCE</scope>
</reference>
<keyword evidence="1" id="KW-1133">Transmembrane helix</keyword>
<dbReference type="EMBL" id="VSSQ01000073">
    <property type="protein sequence ID" value="MPL73472.1"/>
    <property type="molecule type" value="Genomic_DNA"/>
</dbReference>
<organism evidence="2">
    <name type="scientific">bioreactor metagenome</name>
    <dbReference type="NCBI Taxonomy" id="1076179"/>
    <lineage>
        <taxon>unclassified sequences</taxon>
        <taxon>metagenomes</taxon>
        <taxon>ecological metagenomes</taxon>
    </lineage>
</organism>
<proteinExistence type="predicted"/>
<evidence type="ECO:0000313" key="2">
    <source>
        <dbReference type="EMBL" id="MPL73472.1"/>
    </source>
</evidence>